<gene>
    <name evidence="2" type="ORF">E7201_11395</name>
</gene>
<dbReference type="Pfam" id="PF13274">
    <property type="entry name" value="SocA_Panacea"/>
    <property type="match status" value="1"/>
</dbReference>
<reference evidence="2" key="1">
    <citation type="submission" date="2019-04" db="EMBL/GenBank/DDBJ databases">
        <title>Evolution of Biomass-Degrading Anaerobic Consortia Revealed by Metagenomics.</title>
        <authorList>
            <person name="Peng X."/>
        </authorList>
    </citation>
    <scope>NUCLEOTIDE SEQUENCE</scope>
    <source>
        <strain evidence="2">SIG240</strain>
    </source>
</reference>
<evidence type="ECO:0000259" key="1">
    <source>
        <dbReference type="Pfam" id="PF13274"/>
    </source>
</evidence>
<name>A0A927WR62_SELRU</name>
<dbReference type="EMBL" id="SVBY01000133">
    <property type="protein sequence ID" value="MBE6093748.1"/>
    <property type="molecule type" value="Genomic_DNA"/>
</dbReference>
<proteinExistence type="predicted"/>
<dbReference type="InterPro" id="IPR025272">
    <property type="entry name" value="SocA_Panacea"/>
</dbReference>
<comment type="caution">
    <text evidence="2">The sequence shown here is derived from an EMBL/GenBank/DDBJ whole genome shotgun (WGS) entry which is preliminary data.</text>
</comment>
<protein>
    <submittedName>
        <fullName evidence="2">DUF4065 domain-containing protein</fullName>
    </submittedName>
</protein>
<feature type="non-terminal residue" evidence="2">
    <location>
        <position position="1"/>
    </location>
</feature>
<evidence type="ECO:0000313" key="3">
    <source>
        <dbReference type="Proteomes" id="UP000761380"/>
    </source>
</evidence>
<organism evidence="2 3">
    <name type="scientific">Selenomonas ruminantium</name>
    <dbReference type="NCBI Taxonomy" id="971"/>
    <lineage>
        <taxon>Bacteria</taxon>
        <taxon>Bacillati</taxon>
        <taxon>Bacillota</taxon>
        <taxon>Negativicutes</taxon>
        <taxon>Selenomonadales</taxon>
        <taxon>Selenomonadaceae</taxon>
        <taxon>Selenomonas</taxon>
    </lineage>
</organism>
<dbReference type="Proteomes" id="UP000761380">
    <property type="component" value="Unassembled WGS sequence"/>
</dbReference>
<sequence length="183" mass="21082">CKVQDVADFFVDSALNDPDDNMTNLRVNKLLFFAQGWSLARRNGKPLFNDDFFAWDLGPVIPDVYHRFKVAGRNKIQDVDNENYDENFSEEEAQLLIDVLRAYSRYSTSGLVDMTHRSGTPWSKVYEAHVNNVIPKKDIQAYFESLPVLESFSMPVLSENDFIGHRDEVTGHYVLPEEWADGR</sequence>
<dbReference type="AlphaFoldDB" id="A0A927WR62"/>
<evidence type="ECO:0000313" key="2">
    <source>
        <dbReference type="EMBL" id="MBE6093748.1"/>
    </source>
</evidence>
<accession>A0A927WR62</accession>
<feature type="domain" description="Antitoxin SocA-like Panacea" evidence="1">
    <location>
        <begin position="27"/>
        <end position="122"/>
    </location>
</feature>